<reference evidence="1" key="1">
    <citation type="submission" date="2025-08" db="UniProtKB">
        <authorList>
            <consortium name="RefSeq"/>
        </authorList>
    </citation>
    <scope>IDENTIFICATION</scope>
</reference>
<feature type="non-terminal residue" evidence="1">
    <location>
        <position position="174"/>
    </location>
</feature>
<gene>
    <name evidence="1" type="primary">LOC107816986</name>
</gene>
<organism evidence="1">
    <name type="scientific">Nicotiana tabacum</name>
    <name type="common">Common tobacco</name>
    <dbReference type="NCBI Taxonomy" id="4097"/>
    <lineage>
        <taxon>Eukaryota</taxon>
        <taxon>Viridiplantae</taxon>
        <taxon>Streptophyta</taxon>
        <taxon>Embryophyta</taxon>
        <taxon>Tracheophyta</taxon>
        <taxon>Spermatophyta</taxon>
        <taxon>Magnoliopsida</taxon>
        <taxon>eudicotyledons</taxon>
        <taxon>Gunneridae</taxon>
        <taxon>Pentapetalae</taxon>
        <taxon>asterids</taxon>
        <taxon>lamiids</taxon>
        <taxon>Solanales</taxon>
        <taxon>Solanaceae</taxon>
        <taxon>Nicotianoideae</taxon>
        <taxon>Nicotianeae</taxon>
        <taxon>Nicotiana</taxon>
    </lineage>
</organism>
<dbReference type="AlphaFoldDB" id="A0A1S4CAT9"/>
<accession>A0A1S4CAT9</accession>
<protein>
    <recommendedName>
        <fullName evidence="2">Protein NYNRIN-like</fullName>
    </recommendedName>
</protein>
<evidence type="ECO:0000313" key="1">
    <source>
        <dbReference type="RefSeq" id="XP_016498236.1"/>
    </source>
</evidence>
<proteinExistence type="predicted"/>
<sequence>MWDEPFLYRQCADQLVRRYVPEEEMNAILHDCHASPYGGHHGGDRTAQKVLQSVSGNRKDWAGKLDDALWAYRTAYKTPIGTSPYKLVYGKACHLPVELEHKAYLAIKKLNMEMDLAGEKRLLQLNELYEFRLHALKLFPGKLKSRWSGPFEVVSVKPHGAVELRDTGSNTTFL</sequence>
<dbReference type="OrthoDB" id="10047254at2759"/>
<dbReference type="PaxDb" id="4097-A0A1S4CAT9"/>
<dbReference type="InterPro" id="IPR052160">
    <property type="entry name" value="Gypsy_RT_Integrase-like"/>
</dbReference>
<dbReference type="KEGG" id="nta:107816986"/>
<dbReference type="RefSeq" id="XP_016498236.1">
    <property type="nucleotide sequence ID" value="XM_016642750.1"/>
</dbReference>
<dbReference type="Gene3D" id="3.30.420.10">
    <property type="entry name" value="Ribonuclease H-like superfamily/Ribonuclease H"/>
    <property type="match status" value="1"/>
</dbReference>
<name>A0A1S4CAT9_TOBAC</name>
<evidence type="ECO:0008006" key="2">
    <source>
        <dbReference type="Google" id="ProtNLM"/>
    </source>
</evidence>
<dbReference type="GO" id="GO:0003676">
    <property type="term" value="F:nucleic acid binding"/>
    <property type="evidence" value="ECO:0007669"/>
    <property type="project" value="InterPro"/>
</dbReference>
<dbReference type="PANTHER" id="PTHR47266">
    <property type="entry name" value="ENDONUCLEASE-RELATED"/>
    <property type="match status" value="1"/>
</dbReference>
<dbReference type="InterPro" id="IPR036397">
    <property type="entry name" value="RNaseH_sf"/>
</dbReference>